<dbReference type="EMBL" id="CAJNDS010000633">
    <property type="protein sequence ID" value="CAE7223932.1"/>
    <property type="molecule type" value="Genomic_DNA"/>
</dbReference>
<dbReference type="AlphaFoldDB" id="A0A812KA79"/>
<keyword evidence="2" id="KW-1185">Reference proteome</keyword>
<evidence type="ECO:0000313" key="2">
    <source>
        <dbReference type="Proteomes" id="UP000604046"/>
    </source>
</evidence>
<name>A0A812KA79_9DINO</name>
<protein>
    <submittedName>
        <fullName evidence="1">Uncharacterized protein</fullName>
    </submittedName>
</protein>
<comment type="caution">
    <text evidence="1">The sequence shown here is derived from an EMBL/GenBank/DDBJ whole genome shotgun (WGS) entry which is preliminary data.</text>
</comment>
<proteinExistence type="predicted"/>
<evidence type="ECO:0000313" key="1">
    <source>
        <dbReference type="EMBL" id="CAE7223932.1"/>
    </source>
</evidence>
<dbReference type="Proteomes" id="UP000604046">
    <property type="component" value="Unassembled WGS sequence"/>
</dbReference>
<accession>A0A812KA79</accession>
<gene>
    <name evidence="1" type="ORF">SNAT2548_LOCUS8487</name>
</gene>
<sequence length="218" mass="23419">MAWSRRAVQLDVNCAIFSNIAAQIETTSCCDAKACRTFLEAQQELGTGRLVTLVCASALCPLRLGRVGGMALARGIHAKDGTLAETPSLLFAALALVSLPPSIANIMTGEMHALELGSPQQGNLLVTNMCPSFDHIAWAALVAPSANLPSLCQLESKELQVQLGTHTGWIARVPIWFQCKRKVSRLLLKSGCKDHIGNHIFLASQLRQLATTSMKSIT</sequence>
<reference evidence="1" key="1">
    <citation type="submission" date="2021-02" db="EMBL/GenBank/DDBJ databases">
        <authorList>
            <person name="Dougan E. K."/>
            <person name="Rhodes N."/>
            <person name="Thang M."/>
            <person name="Chan C."/>
        </authorList>
    </citation>
    <scope>NUCLEOTIDE SEQUENCE</scope>
</reference>
<organism evidence="1 2">
    <name type="scientific">Symbiodinium natans</name>
    <dbReference type="NCBI Taxonomy" id="878477"/>
    <lineage>
        <taxon>Eukaryota</taxon>
        <taxon>Sar</taxon>
        <taxon>Alveolata</taxon>
        <taxon>Dinophyceae</taxon>
        <taxon>Suessiales</taxon>
        <taxon>Symbiodiniaceae</taxon>
        <taxon>Symbiodinium</taxon>
    </lineage>
</organism>